<dbReference type="KEGG" id="clia:C3E79_02840"/>
<evidence type="ECO:0000313" key="2">
    <source>
        <dbReference type="Proteomes" id="UP000244754"/>
    </source>
</evidence>
<name>A0A2S0WCS0_9CORY</name>
<accession>A0A2S0WCS0</accession>
<dbReference type="AlphaFoldDB" id="A0A2S0WCS0"/>
<reference evidence="2" key="1">
    <citation type="submission" date="2018-01" db="EMBL/GenBank/DDBJ databases">
        <authorList>
            <person name="Li J."/>
        </authorList>
    </citation>
    <scope>NUCLEOTIDE SEQUENCE [LARGE SCALE GENOMIC DNA]</scope>
    <source>
        <strain evidence="2">2184</strain>
    </source>
</reference>
<dbReference type="OrthoDB" id="4775239at2"/>
<sequence length="148" mass="15007">MPAASVPVPAIVRFGGAVVALQCAAMFVYAISLIATNLRARAGGAASSLQSDSGAANYVGVGTAVFLLVVFGFVAFHAVRTVAGRPSGRGAIVLIEAILLGVAVYMFSGGAPALGAATAASALAALVGVFHPAAVQYWEARYELRRQR</sequence>
<protein>
    <submittedName>
        <fullName evidence="1">Uncharacterized protein</fullName>
    </submittedName>
</protein>
<dbReference type="EMBL" id="CP026948">
    <property type="protein sequence ID" value="AWB83556.1"/>
    <property type="molecule type" value="Genomic_DNA"/>
</dbReference>
<gene>
    <name evidence="1" type="ORF">C3E79_02840</name>
</gene>
<dbReference type="Proteomes" id="UP000244754">
    <property type="component" value="Chromosome"/>
</dbReference>
<keyword evidence="2" id="KW-1185">Reference proteome</keyword>
<proteinExistence type="predicted"/>
<evidence type="ECO:0000313" key="1">
    <source>
        <dbReference type="EMBL" id="AWB83556.1"/>
    </source>
</evidence>
<organism evidence="1 2">
    <name type="scientific">Corynebacterium liangguodongii</name>
    <dbReference type="NCBI Taxonomy" id="2079535"/>
    <lineage>
        <taxon>Bacteria</taxon>
        <taxon>Bacillati</taxon>
        <taxon>Actinomycetota</taxon>
        <taxon>Actinomycetes</taxon>
        <taxon>Mycobacteriales</taxon>
        <taxon>Corynebacteriaceae</taxon>
        <taxon>Corynebacterium</taxon>
    </lineage>
</organism>